<evidence type="ECO:0000313" key="1">
    <source>
        <dbReference type="EMBL" id="QDO84531.1"/>
    </source>
</evidence>
<organism evidence="1 2">
    <name type="scientific">Shewanella psychropiezotolerans</name>
    <dbReference type="NCBI Taxonomy" id="2593655"/>
    <lineage>
        <taxon>Bacteria</taxon>
        <taxon>Pseudomonadati</taxon>
        <taxon>Pseudomonadota</taxon>
        <taxon>Gammaproteobacteria</taxon>
        <taxon>Alteromonadales</taxon>
        <taxon>Shewanellaceae</taxon>
        <taxon>Shewanella</taxon>
    </lineage>
</organism>
<dbReference type="RefSeq" id="WP_144046884.1">
    <property type="nucleotide sequence ID" value="NZ_CP041614.1"/>
</dbReference>
<keyword evidence="2" id="KW-1185">Reference proteome</keyword>
<protein>
    <recommendedName>
        <fullName evidence="3">Helix-turn-helix domain-containing protein</fullName>
    </recommendedName>
</protein>
<sequence>MDSTKHQSEDAPIKNYLIDEKLLSATQTMKILSVSRAKFYTKVVKDPDFTQIVKPLSLVQNGLKQYRQTEIIAFIERKQEVH</sequence>
<evidence type="ECO:0008006" key="3">
    <source>
        <dbReference type="Google" id="ProtNLM"/>
    </source>
</evidence>
<dbReference type="Proteomes" id="UP000315947">
    <property type="component" value="Chromosome"/>
</dbReference>
<accession>A0ABX5X5J0</accession>
<name>A0ABX5X5J0_9GAMM</name>
<evidence type="ECO:0000313" key="2">
    <source>
        <dbReference type="Proteomes" id="UP000315947"/>
    </source>
</evidence>
<gene>
    <name evidence="1" type="ORF">FM037_16610</name>
</gene>
<proteinExistence type="predicted"/>
<dbReference type="EMBL" id="CP041614">
    <property type="protein sequence ID" value="QDO84531.1"/>
    <property type="molecule type" value="Genomic_DNA"/>
</dbReference>
<reference evidence="1 2" key="1">
    <citation type="submission" date="2019-07" db="EMBL/GenBank/DDBJ databases">
        <title>Shewanella sp. YLB-06 whole genomic sequence.</title>
        <authorList>
            <person name="Yu L."/>
        </authorList>
    </citation>
    <scope>NUCLEOTIDE SEQUENCE [LARGE SCALE GENOMIC DNA]</scope>
    <source>
        <strain evidence="1 2">YLB-06</strain>
    </source>
</reference>